<dbReference type="SUPFAM" id="SSF53901">
    <property type="entry name" value="Thiolase-like"/>
    <property type="match status" value="2"/>
</dbReference>
<keyword evidence="3 6" id="KW-0808">Transferase</keyword>
<dbReference type="PIRSF" id="PIRSF000429">
    <property type="entry name" value="Ac-CoA_Ac_transf"/>
    <property type="match status" value="1"/>
</dbReference>
<evidence type="ECO:0000256" key="6">
    <source>
        <dbReference type="RuleBase" id="RU003557"/>
    </source>
</evidence>
<evidence type="ECO:0000313" key="9">
    <source>
        <dbReference type="EMBL" id="MBS7525348.1"/>
    </source>
</evidence>
<feature type="domain" description="Thiolase N-terminal" evidence="7">
    <location>
        <begin position="5"/>
        <end position="262"/>
    </location>
</feature>
<accession>A0ABS5PK20</accession>
<proteinExistence type="inferred from homology"/>
<protein>
    <recommendedName>
        <fullName evidence="5">acetyl-CoA C-acyltransferase</fullName>
        <ecNumber evidence="5">2.3.1.16</ecNumber>
    </recommendedName>
</protein>
<organism evidence="9 10">
    <name type="scientific">Fusibacter paucivorans</name>
    <dbReference type="NCBI Taxonomy" id="76009"/>
    <lineage>
        <taxon>Bacteria</taxon>
        <taxon>Bacillati</taxon>
        <taxon>Bacillota</taxon>
        <taxon>Clostridia</taxon>
        <taxon>Eubacteriales</taxon>
        <taxon>Eubacteriales Family XII. Incertae Sedis</taxon>
        <taxon>Fusibacter</taxon>
    </lineage>
</organism>
<dbReference type="Pfam" id="PF00108">
    <property type="entry name" value="Thiolase_N"/>
    <property type="match status" value="1"/>
</dbReference>
<dbReference type="InterPro" id="IPR020617">
    <property type="entry name" value="Thiolase_C"/>
</dbReference>
<dbReference type="GO" id="GO:0003988">
    <property type="term" value="F:acetyl-CoA C-acyltransferase activity"/>
    <property type="evidence" value="ECO:0007669"/>
    <property type="project" value="UniProtKB-EC"/>
</dbReference>
<dbReference type="Proteomes" id="UP000746471">
    <property type="component" value="Unassembled WGS sequence"/>
</dbReference>
<dbReference type="PROSITE" id="PS00099">
    <property type="entry name" value="THIOLASE_3"/>
    <property type="match status" value="1"/>
</dbReference>
<dbReference type="PANTHER" id="PTHR43853">
    <property type="entry name" value="3-KETOACYL-COA THIOLASE, PEROXISOMAL"/>
    <property type="match status" value="1"/>
</dbReference>
<dbReference type="InterPro" id="IPR016039">
    <property type="entry name" value="Thiolase-like"/>
</dbReference>
<dbReference type="InterPro" id="IPR050215">
    <property type="entry name" value="Thiolase-like_sf_Thiolase"/>
</dbReference>
<dbReference type="PANTHER" id="PTHR43853:SF21">
    <property type="entry name" value="STEROID 3-KETOACYL-COA THIOLASE"/>
    <property type="match status" value="1"/>
</dbReference>
<dbReference type="EC" id="2.3.1.16" evidence="5"/>
<evidence type="ECO:0000256" key="1">
    <source>
        <dbReference type="ARBA" id="ARBA00005189"/>
    </source>
</evidence>
<comment type="pathway">
    <text evidence="1">Lipid metabolism.</text>
</comment>
<dbReference type="PROSITE" id="PS00737">
    <property type="entry name" value="THIOLASE_2"/>
    <property type="match status" value="1"/>
</dbReference>
<evidence type="ECO:0000259" key="7">
    <source>
        <dbReference type="Pfam" id="PF00108"/>
    </source>
</evidence>
<evidence type="ECO:0000256" key="4">
    <source>
        <dbReference type="ARBA" id="ARBA00023315"/>
    </source>
</evidence>
<feature type="domain" description="Thiolase C-terminal" evidence="8">
    <location>
        <begin position="270"/>
        <end position="390"/>
    </location>
</feature>
<dbReference type="InterPro" id="IPR020616">
    <property type="entry name" value="Thiolase_N"/>
</dbReference>
<dbReference type="PROSITE" id="PS00098">
    <property type="entry name" value="THIOLASE_1"/>
    <property type="match status" value="1"/>
</dbReference>
<comment type="similarity">
    <text evidence="2 6">Belongs to the thiolase-like superfamily. Thiolase family.</text>
</comment>
<gene>
    <name evidence="9" type="ORF">KHM83_01510</name>
</gene>
<keyword evidence="10" id="KW-1185">Reference proteome</keyword>
<dbReference type="Gene3D" id="3.40.47.10">
    <property type="match status" value="1"/>
</dbReference>
<reference evidence="9 10" key="1">
    <citation type="submission" date="2021-05" db="EMBL/GenBank/DDBJ databases">
        <title>Fusibacter ferrireducens sp. nov., an anaerobic, sulfur- and Fe-reducing bacterium isolated from the mangrove sediment.</title>
        <authorList>
            <person name="Qiu D."/>
        </authorList>
    </citation>
    <scope>NUCLEOTIDE SEQUENCE [LARGE SCALE GENOMIC DNA]</scope>
    <source>
        <strain evidence="9 10">DSM 12116</strain>
    </source>
</reference>
<evidence type="ECO:0000259" key="8">
    <source>
        <dbReference type="Pfam" id="PF02803"/>
    </source>
</evidence>
<name>A0ABS5PK20_9FIRM</name>
<dbReference type="InterPro" id="IPR002155">
    <property type="entry name" value="Thiolase"/>
</dbReference>
<sequence length="394" mass="40813">MREAVIVAMGRSPIGKAPKGSLSKTRPESIGAQVLKGVVAKLPALNLKEIDDVIVGCAFPEGEQGVNLARIISLKAGLPDDVPAQTVNRFCSSGLQTIATAANSIMAGQADCIIAGGIESMSAVPIGGNMYHPDPALITSNPSAYISMGLTAENVADAYGVTRAEQDAFAAESHRRALEAIAAGKFDEEIIAIDAERMSVDGNGKPVVETFQFKMDEGARKGVTAESLGKLRTVFKMGGTVTAGNASQMSDGAAFVMLMSREKAEALGIKPIAAFRSYAVAGVDPALMGIGPIKAIPKALKIASLAIDDLELIELNEAFASQSLACIQTLALDRAIVNVNGGAIALGHPLGCTGAYLTIKLLSEMKRGSQQYGLVSMCIGGGMGAAAVFEMIRE</sequence>
<comment type="caution">
    <text evidence="9">The sequence shown here is derived from an EMBL/GenBank/DDBJ whole genome shotgun (WGS) entry which is preliminary data.</text>
</comment>
<evidence type="ECO:0000256" key="3">
    <source>
        <dbReference type="ARBA" id="ARBA00022679"/>
    </source>
</evidence>
<dbReference type="NCBIfam" id="TIGR01930">
    <property type="entry name" value="AcCoA-C-Actrans"/>
    <property type="match status" value="1"/>
</dbReference>
<dbReference type="EMBL" id="JAHBCL010000002">
    <property type="protein sequence ID" value="MBS7525348.1"/>
    <property type="molecule type" value="Genomic_DNA"/>
</dbReference>
<dbReference type="InterPro" id="IPR020615">
    <property type="entry name" value="Thiolase_acyl_enz_int_AS"/>
</dbReference>
<dbReference type="InterPro" id="IPR020610">
    <property type="entry name" value="Thiolase_AS"/>
</dbReference>
<dbReference type="Pfam" id="PF02803">
    <property type="entry name" value="Thiolase_C"/>
    <property type="match status" value="1"/>
</dbReference>
<dbReference type="InterPro" id="IPR020613">
    <property type="entry name" value="Thiolase_CS"/>
</dbReference>
<keyword evidence="4 6" id="KW-0012">Acyltransferase</keyword>
<dbReference type="RefSeq" id="WP_213235133.1">
    <property type="nucleotide sequence ID" value="NZ_JAHBCL010000002.1"/>
</dbReference>
<dbReference type="CDD" id="cd00751">
    <property type="entry name" value="thiolase"/>
    <property type="match status" value="1"/>
</dbReference>
<evidence type="ECO:0000313" key="10">
    <source>
        <dbReference type="Proteomes" id="UP000746471"/>
    </source>
</evidence>
<evidence type="ECO:0000256" key="2">
    <source>
        <dbReference type="ARBA" id="ARBA00010982"/>
    </source>
</evidence>
<evidence type="ECO:0000256" key="5">
    <source>
        <dbReference type="ARBA" id="ARBA00024073"/>
    </source>
</evidence>